<feature type="transmembrane region" description="Helical" evidence="1">
    <location>
        <begin position="160"/>
        <end position="187"/>
    </location>
</feature>
<name>A8F8R7_PSELT</name>
<feature type="transmembrane region" description="Helical" evidence="1">
    <location>
        <begin position="53"/>
        <end position="74"/>
    </location>
</feature>
<dbReference type="eggNOG" id="COG1738">
    <property type="taxonomic scope" value="Bacteria"/>
</dbReference>
<comment type="subcellular location">
    <subcellularLocation>
        <location evidence="1">Cell inner membrane</location>
        <topology evidence="1">Multi-pass membrane protein</topology>
    </subcellularLocation>
</comment>
<dbReference type="Pfam" id="PF02592">
    <property type="entry name" value="Vut_1"/>
    <property type="match status" value="1"/>
</dbReference>
<dbReference type="OrthoDB" id="9805479at2"/>
<protein>
    <recommendedName>
        <fullName evidence="1">Probable queuosine precursor transporter</fullName>
        <shortName evidence="1">Q precursor transporter</shortName>
    </recommendedName>
</protein>
<evidence type="ECO:0000313" key="2">
    <source>
        <dbReference type="EMBL" id="ABV34551.1"/>
    </source>
</evidence>
<feature type="transmembrane region" description="Helical" evidence="1">
    <location>
        <begin position="86"/>
        <end position="107"/>
    </location>
</feature>
<dbReference type="InterPro" id="IPR003744">
    <property type="entry name" value="YhhQ"/>
</dbReference>
<keyword evidence="1" id="KW-0812">Transmembrane</keyword>
<comment type="function">
    <text evidence="1">Involved in the import of queuosine (Q) precursors, required for Q precursor salvage.</text>
</comment>
<dbReference type="Proteomes" id="UP000002016">
    <property type="component" value="Chromosome"/>
</dbReference>
<reference evidence="2 3" key="1">
    <citation type="submission" date="2007-08" db="EMBL/GenBank/DDBJ databases">
        <title>Complete sequence of Thermotoga lettingae TMO.</title>
        <authorList>
            <consortium name="US DOE Joint Genome Institute"/>
            <person name="Copeland A."/>
            <person name="Lucas S."/>
            <person name="Lapidus A."/>
            <person name="Barry K."/>
            <person name="Glavina del Rio T."/>
            <person name="Dalin E."/>
            <person name="Tice H."/>
            <person name="Pitluck S."/>
            <person name="Foster B."/>
            <person name="Bruce D."/>
            <person name="Schmutz J."/>
            <person name="Larimer F."/>
            <person name="Land M."/>
            <person name="Hauser L."/>
            <person name="Kyrpides N."/>
            <person name="Mikhailova N."/>
            <person name="Nelson K."/>
            <person name="Gogarten J.P."/>
            <person name="Noll K."/>
            <person name="Richardson P."/>
        </authorList>
    </citation>
    <scope>NUCLEOTIDE SEQUENCE [LARGE SCALE GENOMIC DNA]</scope>
    <source>
        <strain evidence="3">ATCC BAA-301 / DSM 14385 / NBRC 107922 / TMO</strain>
    </source>
</reference>
<dbReference type="KEGG" id="tle:Tlet_1997"/>
<comment type="similarity">
    <text evidence="1">Belongs to the vitamin uptake transporter (VUT/ECF) (TC 2.A.88) family. Q precursor transporter subfamily.</text>
</comment>
<gene>
    <name evidence="2" type="ordered locus">Tlet_1997</name>
</gene>
<organism evidence="2 3">
    <name type="scientific">Pseudothermotoga lettingae (strain ATCC BAA-301 / DSM 14385 / NBRC 107922 / TMO)</name>
    <name type="common">Thermotoga lettingae</name>
    <dbReference type="NCBI Taxonomy" id="416591"/>
    <lineage>
        <taxon>Bacteria</taxon>
        <taxon>Thermotogati</taxon>
        <taxon>Thermotogota</taxon>
        <taxon>Thermotogae</taxon>
        <taxon>Thermotogales</taxon>
        <taxon>Thermotogaceae</taxon>
        <taxon>Pseudothermotoga</taxon>
    </lineage>
</organism>
<keyword evidence="1" id="KW-0472">Membrane</keyword>
<sequence>MLSNEIIWFAEIAIVLGSSILAFRIFGKYGLYTVVVTTTIVCNLQVVKLVELFGLTATLGNVVYGASFFATDLLSELYGKKEAQKAVWLGFTSLLLTTIWMQISLWYRASAADLADPHLKSIFTLMPRIAIGSLSAYLVSQHHDVWAYHMWKKLTKNRHLWLRNNLSTMVSQAIDTLVFCIIAFLGIYNAKTFTSIVFTTYVLKWLVAVCDTPFIYLAVRISKVKSSEQELC</sequence>
<dbReference type="PANTHER" id="PTHR34300">
    <property type="entry name" value="QUEUOSINE PRECURSOR TRANSPORTER-RELATED"/>
    <property type="match status" value="1"/>
</dbReference>
<dbReference type="RefSeq" id="WP_012004027.1">
    <property type="nucleotide sequence ID" value="NC_009828.1"/>
</dbReference>
<feature type="transmembrane region" description="Helical" evidence="1">
    <location>
        <begin position="193"/>
        <end position="219"/>
    </location>
</feature>
<dbReference type="PANTHER" id="PTHR34300:SF2">
    <property type="entry name" value="QUEUOSINE PRECURSOR TRANSPORTER-RELATED"/>
    <property type="match status" value="1"/>
</dbReference>
<keyword evidence="1" id="KW-1133">Transmembrane helix</keyword>
<keyword evidence="3" id="KW-1185">Reference proteome</keyword>
<accession>A8F8R7</accession>
<dbReference type="AlphaFoldDB" id="A8F8R7"/>
<dbReference type="GO" id="GO:0022857">
    <property type="term" value="F:transmembrane transporter activity"/>
    <property type="evidence" value="ECO:0007669"/>
    <property type="project" value="UniProtKB-UniRule"/>
</dbReference>
<keyword evidence="1" id="KW-0813">Transport</keyword>
<dbReference type="GO" id="GO:0005886">
    <property type="term" value="C:plasma membrane"/>
    <property type="evidence" value="ECO:0007669"/>
    <property type="project" value="UniProtKB-SubCell"/>
</dbReference>
<reference evidence="2 3" key="2">
    <citation type="journal article" date="2009" name="Proc. Natl. Acad. Sci. U.S.A.">
        <title>On the chimeric nature, thermophilic origin, and phylogenetic placement of the Thermotogales.</title>
        <authorList>
            <person name="Zhaxybayeva O."/>
            <person name="Swithers K.S."/>
            <person name="Lapierre P."/>
            <person name="Fournier G.P."/>
            <person name="Bickhart D.M."/>
            <person name="DeBoy R.T."/>
            <person name="Nelson K.E."/>
            <person name="Nesbo C.L."/>
            <person name="Doolittle W.F."/>
            <person name="Gogarten J.P."/>
            <person name="Noll K.M."/>
        </authorList>
    </citation>
    <scope>NUCLEOTIDE SEQUENCE [LARGE SCALE GENOMIC DNA]</scope>
    <source>
        <strain evidence="3">ATCC BAA-301 / DSM 14385 / NBRC 107922 / TMO</strain>
    </source>
</reference>
<feature type="transmembrane region" description="Helical" evidence="1">
    <location>
        <begin position="6"/>
        <end position="23"/>
    </location>
</feature>
<proteinExistence type="inferred from homology"/>
<dbReference type="HAMAP" id="MF_02088">
    <property type="entry name" value="Q_prec_transport"/>
    <property type="match status" value="1"/>
</dbReference>
<dbReference type="STRING" id="416591.Tlet_1997"/>
<dbReference type="NCBIfam" id="TIGR00697">
    <property type="entry name" value="queuosine precursor transporter"/>
    <property type="match status" value="1"/>
</dbReference>
<keyword evidence="1" id="KW-1003">Cell membrane</keyword>
<dbReference type="HOGENOM" id="CLU_075503_2_1_0"/>
<keyword evidence="1" id="KW-0997">Cell inner membrane</keyword>
<dbReference type="EMBL" id="CP000812">
    <property type="protein sequence ID" value="ABV34551.1"/>
    <property type="molecule type" value="Genomic_DNA"/>
</dbReference>
<evidence type="ECO:0000256" key="1">
    <source>
        <dbReference type="HAMAP-Rule" id="MF_02088"/>
    </source>
</evidence>
<evidence type="ECO:0000313" key="3">
    <source>
        <dbReference type="Proteomes" id="UP000002016"/>
    </source>
</evidence>